<sequence>MAVSTQLVNIKLFDGSGFENWCFRVERLLEKNDCLDVLTSVKSDASKPEDWEKEDAKARYLIVQCVSDNVLDFIKTKKTAKEMIDSLKATYVQKSMSTRVQLQKQLRMMSFTGQSSMSEYLVEFDKVVLGIFDAGGKMDDNEYVSQLLSSLPDTYNAVVTSIDVLLSVSPEKVTKDFVKNKLLSEYS</sequence>
<dbReference type="PANTHER" id="PTHR35317">
    <property type="entry name" value="OS04G0629600 PROTEIN"/>
    <property type="match status" value="1"/>
</dbReference>
<reference evidence="1" key="1">
    <citation type="journal article" date="2014" name="PLoS ONE">
        <title>Transcriptome-Based Identification of ABC Transporters in the Western Tarnished Plant Bug Lygus hesperus.</title>
        <authorList>
            <person name="Hull J.J."/>
            <person name="Chaney K."/>
            <person name="Geib S.M."/>
            <person name="Fabrick J.A."/>
            <person name="Brent C.S."/>
            <person name="Walsh D."/>
            <person name="Lavine L.C."/>
        </authorList>
    </citation>
    <scope>NUCLEOTIDE SEQUENCE</scope>
</reference>
<proteinExistence type="predicted"/>
<gene>
    <name evidence="1" type="primary">GIP_126</name>
    <name evidence="1" type="ORF">CM83_53370</name>
</gene>
<dbReference type="AlphaFoldDB" id="A0A0A9Z0Y1"/>
<evidence type="ECO:0000313" key="1">
    <source>
        <dbReference type="EMBL" id="JAG37521.1"/>
    </source>
</evidence>
<dbReference type="PANTHER" id="PTHR35317:SF29">
    <property type="entry name" value="CCHC-TYPE DOMAIN-CONTAINING PROTEIN"/>
    <property type="match status" value="1"/>
</dbReference>
<accession>A0A0A9Z0Y1</accession>
<organism evidence="1">
    <name type="scientific">Lygus hesperus</name>
    <name type="common">Western plant bug</name>
    <dbReference type="NCBI Taxonomy" id="30085"/>
    <lineage>
        <taxon>Eukaryota</taxon>
        <taxon>Metazoa</taxon>
        <taxon>Ecdysozoa</taxon>
        <taxon>Arthropoda</taxon>
        <taxon>Hexapoda</taxon>
        <taxon>Insecta</taxon>
        <taxon>Pterygota</taxon>
        <taxon>Neoptera</taxon>
        <taxon>Paraneoptera</taxon>
        <taxon>Hemiptera</taxon>
        <taxon>Heteroptera</taxon>
        <taxon>Panheteroptera</taxon>
        <taxon>Cimicomorpha</taxon>
        <taxon>Miridae</taxon>
        <taxon>Mirini</taxon>
        <taxon>Lygus</taxon>
    </lineage>
</organism>
<name>A0A0A9Z0Y1_LYGHE</name>
<dbReference type="Pfam" id="PF14223">
    <property type="entry name" value="Retrotran_gag_2"/>
    <property type="match status" value="1"/>
</dbReference>
<reference evidence="1" key="2">
    <citation type="submission" date="2014-07" db="EMBL/GenBank/DDBJ databases">
        <authorList>
            <person name="Hull J."/>
        </authorList>
    </citation>
    <scope>NUCLEOTIDE SEQUENCE</scope>
</reference>
<protein>
    <submittedName>
        <fullName evidence="1">Copia protein</fullName>
    </submittedName>
</protein>
<dbReference type="EMBL" id="GBHO01006083">
    <property type="protein sequence ID" value="JAG37521.1"/>
    <property type="molecule type" value="Transcribed_RNA"/>
</dbReference>